<comment type="caution">
    <text evidence="2">The sequence shown here is derived from an EMBL/GenBank/DDBJ whole genome shotgun (WGS) entry which is preliminary data.</text>
</comment>
<evidence type="ECO:0000313" key="2">
    <source>
        <dbReference type="EMBL" id="GFR92122.1"/>
    </source>
</evidence>
<gene>
    <name evidence="2" type="ORF">ElyMa_000860400</name>
</gene>
<reference evidence="2 3" key="1">
    <citation type="journal article" date="2021" name="Elife">
        <title>Chloroplast acquisition without the gene transfer in kleptoplastic sea slugs, Plakobranchus ocellatus.</title>
        <authorList>
            <person name="Maeda T."/>
            <person name="Takahashi S."/>
            <person name="Yoshida T."/>
            <person name="Shimamura S."/>
            <person name="Takaki Y."/>
            <person name="Nagai Y."/>
            <person name="Toyoda A."/>
            <person name="Suzuki Y."/>
            <person name="Arimoto A."/>
            <person name="Ishii H."/>
            <person name="Satoh N."/>
            <person name="Nishiyama T."/>
            <person name="Hasebe M."/>
            <person name="Maruyama T."/>
            <person name="Minagawa J."/>
            <person name="Obokata J."/>
            <person name="Shigenobu S."/>
        </authorList>
    </citation>
    <scope>NUCLEOTIDE SEQUENCE [LARGE SCALE GENOMIC DNA]</scope>
</reference>
<name>A0AAV4H252_9GAST</name>
<keyword evidence="3" id="KW-1185">Reference proteome</keyword>
<feature type="region of interest" description="Disordered" evidence="1">
    <location>
        <begin position="1"/>
        <end position="21"/>
    </location>
</feature>
<sequence>MYQAIKKFTSNKRTSSGGCVKNKKEDMLFETEEIMKRSTEYVEDLFDDTRSELGVHSFLQGPDILPTEVESGLHHMRNGKASGIDTISREMLQAMGDFWNKHPNRNV</sequence>
<protein>
    <submittedName>
        <fullName evidence="2">Uncharacterized protein</fullName>
    </submittedName>
</protein>
<dbReference type="Proteomes" id="UP000762676">
    <property type="component" value="Unassembled WGS sequence"/>
</dbReference>
<dbReference type="AlphaFoldDB" id="A0AAV4H252"/>
<proteinExistence type="predicted"/>
<organism evidence="2 3">
    <name type="scientific">Elysia marginata</name>
    <dbReference type="NCBI Taxonomy" id="1093978"/>
    <lineage>
        <taxon>Eukaryota</taxon>
        <taxon>Metazoa</taxon>
        <taxon>Spiralia</taxon>
        <taxon>Lophotrochozoa</taxon>
        <taxon>Mollusca</taxon>
        <taxon>Gastropoda</taxon>
        <taxon>Heterobranchia</taxon>
        <taxon>Euthyneura</taxon>
        <taxon>Panpulmonata</taxon>
        <taxon>Sacoglossa</taxon>
        <taxon>Placobranchoidea</taxon>
        <taxon>Plakobranchidae</taxon>
        <taxon>Elysia</taxon>
    </lineage>
</organism>
<dbReference type="EMBL" id="BMAT01001767">
    <property type="protein sequence ID" value="GFR92122.1"/>
    <property type="molecule type" value="Genomic_DNA"/>
</dbReference>
<accession>A0AAV4H252</accession>
<evidence type="ECO:0000256" key="1">
    <source>
        <dbReference type="SAM" id="MobiDB-lite"/>
    </source>
</evidence>
<evidence type="ECO:0000313" key="3">
    <source>
        <dbReference type="Proteomes" id="UP000762676"/>
    </source>
</evidence>